<dbReference type="PANTHER" id="PTHR30055">
    <property type="entry name" value="HTH-TYPE TRANSCRIPTIONAL REGULATOR RUTR"/>
    <property type="match status" value="1"/>
</dbReference>
<dbReference type="Pfam" id="PF00440">
    <property type="entry name" value="TetR_N"/>
    <property type="match status" value="1"/>
</dbReference>
<feature type="region of interest" description="Disordered" evidence="5">
    <location>
        <begin position="1"/>
        <end position="56"/>
    </location>
</feature>
<dbReference type="Pfam" id="PF02909">
    <property type="entry name" value="TetR_C_1"/>
    <property type="match status" value="1"/>
</dbReference>
<dbReference type="PANTHER" id="PTHR30055:SF151">
    <property type="entry name" value="TRANSCRIPTIONAL REGULATORY PROTEIN"/>
    <property type="match status" value="1"/>
</dbReference>
<evidence type="ECO:0000313" key="8">
    <source>
        <dbReference type="Proteomes" id="UP001500037"/>
    </source>
</evidence>
<evidence type="ECO:0000313" key="7">
    <source>
        <dbReference type="EMBL" id="GAA1237306.1"/>
    </source>
</evidence>
<feature type="compositionally biased region" description="Low complexity" evidence="5">
    <location>
        <begin position="1"/>
        <end position="26"/>
    </location>
</feature>
<dbReference type="PROSITE" id="PS50977">
    <property type="entry name" value="HTH_TETR_2"/>
    <property type="match status" value="1"/>
</dbReference>
<dbReference type="Proteomes" id="UP001500037">
    <property type="component" value="Unassembled WGS sequence"/>
</dbReference>
<comment type="caution">
    <text evidence="7">The sequence shown here is derived from an EMBL/GenBank/DDBJ whole genome shotgun (WGS) entry which is preliminary data.</text>
</comment>
<reference evidence="7 8" key="1">
    <citation type="journal article" date="2019" name="Int. J. Syst. Evol. Microbiol.">
        <title>The Global Catalogue of Microorganisms (GCM) 10K type strain sequencing project: providing services to taxonomists for standard genome sequencing and annotation.</title>
        <authorList>
            <consortium name="The Broad Institute Genomics Platform"/>
            <consortium name="The Broad Institute Genome Sequencing Center for Infectious Disease"/>
            <person name="Wu L."/>
            <person name="Ma J."/>
        </authorList>
    </citation>
    <scope>NUCLEOTIDE SEQUENCE [LARGE SCALE GENOMIC DNA]</scope>
    <source>
        <strain evidence="7 8">JCM 13004</strain>
    </source>
</reference>
<dbReference type="Gene3D" id="1.10.357.10">
    <property type="entry name" value="Tetracycline Repressor, domain 2"/>
    <property type="match status" value="1"/>
</dbReference>
<dbReference type="SUPFAM" id="SSF48498">
    <property type="entry name" value="Tetracyclin repressor-like, C-terminal domain"/>
    <property type="match status" value="1"/>
</dbReference>
<protein>
    <submittedName>
        <fullName evidence="7">TetR/AcrR family transcriptional regulator C-terminal domain-containing protein</fullName>
    </submittedName>
</protein>
<dbReference type="InterPro" id="IPR050109">
    <property type="entry name" value="HTH-type_TetR-like_transc_reg"/>
</dbReference>
<keyword evidence="8" id="KW-1185">Reference proteome</keyword>
<dbReference type="EMBL" id="BAAALF010000042">
    <property type="protein sequence ID" value="GAA1237306.1"/>
    <property type="molecule type" value="Genomic_DNA"/>
</dbReference>
<evidence type="ECO:0000256" key="3">
    <source>
        <dbReference type="ARBA" id="ARBA00023163"/>
    </source>
</evidence>
<dbReference type="InterPro" id="IPR004111">
    <property type="entry name" value="Repressor_TetR_C"/>
</dbReference>
<dbReference type="Gene3D" id="1.10.10.60">
    <property type="entry name" value="Homeodomain-like"/>
    <property type="match status" value="1"/>
</dbReference>
<keyword evidence="3" id="KW-0804">Transcription</keyword>
<name>A0ABN1W628_9ACTN</name>
<dbReference type="InterPro" id="IPR001647">
    <property type="entry name" value="HTH_TetR"/>
</dbReference>
<keyword evidence="2 4" id="KW-0238">DNA-binding</keyword>
<gene>
    <name evidence="7" type="ORF">GCM10009665_29320</name>
</gene>
<sequence length="263" mass="28369">MPTSNAPTSNSPSGRPSSGQPRSSEPPTDRPPAAGALPELIWLRPERTGRGPRPAHSRASIAAAAVALADAEGLDAVTMRRIAAELGAGTMSLYNYVPKKEQLLDLMLDAVAGEYELPDAPCGDWRADLALLARQQLGILRRHGWAVTITRTRPSFGPNSLRYAEFFLGALATVELSGTRKMEALAMLSGYVCQFADWERATITAALDPQQWHRDLVGYLTGVATSGRFPHLAQALASGGEPLDPDRSFELFLDRLLTVLVQP</sequence>
<evidence type="ECO:0000256" key="5">
    <source>
        <dbReference type="SAM" id="MobiDB-lite"/>
    </source>
</evidence>
<evidence type="ECO:0000259" key="6">
    <source>
        <dbReference type="PROSITE" id="PS50977"/>
    </source>
</evidence>
<feature type="domain" description="HTH tetR-type" evidence="6">
    <location>
        <begin position="55"/>
        <end position="115"/>
    </location>
</feature>
<evidence type="ECO:0000256" key="1">
    <source>
        <dbReference type="ARBA" id="ARBA00023015"/>
    </source>
</evidence>
<organism evidence="7 8">
    <name type="scientific">Kitasatospora nipponensis</name>
    <dbReference type="NCBI Taxonomy" id="258049"/>
    <lineage>
        <taxon>Bacteria</taxon>
        <taxon>Bacillati</taxon>
        <taxon>Actinomycetota</taxon>
        <taxon>Actinomycetes</taxon>
        <taxon>Kitasatosporales</taxon>
        <taxon>Streptomycetaceae</taxon>
        <taxon>Kitasatospora</taxon>
    </lineage>
</organism>
<dbReference type="InterPro" id="IPR036271">
    <property type="entry name" value="Tet_transcr_reg_TetR-rel_C_sf"/>
</dbReference>
<feature type="DNA-binding region" description="H-T-H motif" evidence="4">
    <location>
        <begin position="78"/>
        <end position="97"/>
    </location>
</feature>
<evidence type="ECO:0000256" key="2">
    <source>
        <dbReference type="ARBA" id="ARBA00023125"/>
    </source>
</evidence>
<keyword evidence="1" id="KW-0805">Transcription regulation</keyword>
<dbReference type="SUPFAM" id="SSF46689">
    <property type="entry name" value="Homeodomain-like"/>
    <property type="match status" value="1"/>
</dbReference>
<accession>A0ABN1W628</accession>
<evidence type="ECO:0000256" key="4">
    <source>
        <dbReference type="PROSITE-ProRule" id="PRU00335"/>
    </source>
</evidence>
<dbReference type="InterPro" id="IPR009057">
    <property type="entry name" value="Homeodomain-like_sf"/>
</dbReference>
<proteinExistence type="predicted"/>
<dbReference type="RefSeq" id="WP_344441971.1">
    <property type="nucleotide sequence ID" value="NZ_BAAALF010000042.1"/>
</dbReference>